<proteinExistence type="predicted"/>
<dbReference type="OrthoDB" id="9796962at2"/>
<evidence type="ECO:0000313" key="3">
    <source>
        <dbReference type="Proteomes" id="UP000306985"/>
    </source>
</evidence>
<dbReference type="InterPro" id="IPR007410">
    <property type="entry name" value="LpqE-like"/>
</dbReference>
<feature type="region of interest" description="Disordered" evidence="1">
    <location>
        <begin position="269"/>
        <end position="296"/>
    </location>
</feature>
<accession>A0A4U6QKF5</accession>
<dbReference type="InterPro" id="IPR058248">
    <property type="entry name" value="Lxx211020-like"/>
</dbReference>
<organism evidence="2 3">
    <name type="scientific">Nakamurella flava</name>
    <dbReference type="NCBI Taxonomy" id="2576308"/>
    <lineage>
        <taxon>Bacteria</taxon>
        <taxon>Bacillati</taxon>
        <taxon>Actinomycetota</taxon>
        <taxon>Actinomycetes</taxon>
        <taxon>Nakamurellales</taxon>
        <taxon>Nakamurellaceae</taxon>
        <taxon>Nakamurella</taxon>
    </lineage>
</organism>
<feature type="compositionally biased region" description="Basic and acidic residues" evidence="1">
    <location>
        <begin position="19"/>
        <end position="34"/>
    </location>
</feature>
<evidence type="ECO:0000313" key="2">
    <source>
        <dbReference type="EMBL" id="TKV60933.1"/>
    </source>
</evidence>
<dbReference type="PANTHER" id="PTHR36302">
    <property type="entry name" value="BLR7088 PROTEIN"/>
    <property type="match status" value="1"/>
</dbReference>
<dbReference type="Pfam" id="PF04314">
    <property type="entry name" value="PCuAC"/>
    <property type="match status" value="1"/>
</dbReference>
<keyword evidence="3" id="KW-1185">Reference proteome</keyword>
<name>A0A4U6QKF5_9ACTN</name>
<protein>
    <submittedName>
        <fullName evidence="2">Copper chaperone PCu(A)C</fullName>
    </submittedName>
</protein>
<dbReference type="EMBL" id="SZZH01000001">
    <property type="protein sequence ID" value="TKV60933.1"/>
    <property type="molecule type" value="Genomic_DNA"/>
</dbReference>
<feature type="region of interest" description="Disordered" evidence="1">
    <location>
        <begin position="1"/>
        <end position="46"/>
    </location>
</feature>
<feature type="compositionally biased region" description="Basic and acidic residues" evidence="1">
    <location>
        <begin position="1"/>
        <end position="12"/>
    </location>
</feature>
<sequence>MTVLPRPDRECGSDDWDTQPDHAGHQEPSEDRGCRGNPPGRWNDYLPVDREFHRRGHRSITAQHRTPDRRTPVSPTLSHPVIRACQLAVATAAAAVLLSACGASQPAAGGSATSTAAAASTAASSAASSAAAGELSITDAWVKATDGAEDPSMTAAFGVIRNTTDKPLTIVSATNSASVHTELHEMAMDNGAMVMRPVAGGIPVPAEGTTTLEPGGLHVMIMDVTQPIKAGDDVTVTLTADDGSTLQFTALAKDFAGANESYSPSTGAMAGMSGMDMPSSSGMSMPAGSASPSAGG</sequence>
<dbReference type="InterPro" id="IPR036182">
    <property type="entry name" value="PCuAC_sf"/>
</dbReference>
<dbReference type="Proteomes" id="UP000306985">
    <property type="component" value="Unassembled WGS sequence"/>
</dbReference>
<comment type="caution">
    <text evidence="2">The sequence shown here is derived from an EMBL/GenBank/DDBJ whole genome shotgun (WGS) entry which is preliminary data.</text>
</comment>
<dbReference type="SUPFAM" id="SSF110087">
    <property type="entry name" value="DR1885-like metal-binding protein"/>
    <property type="match status" value="1"/>
</dbReference>
<reference evidence="2 3" key="1">
    <citation type="submission" date="2019-05" db="EMBL/GenBank/DDBJ databases">
        <title>Nakamurella sp. N5BH11, whole genome shotgun sequence.</title>
        <authorList>
            <person name="Tuo L."/>
        </authorList>
    </citation>
    <scope>NUCLEOTIDE SEQUENCE [LARGE SCALE GENOMIC DNA]</scope>
    <source>
        <strain evidence="2 3">N5BH11</strain>
    </source>
</reference>
<dbReference type="AlphaFoldDB" id="A0A4U6QKF5"/>
<dbReference type="PANTHER" id="PTHR36302:SF1">
    <property type="entry name" value="COPPER CHAPERONE PCU(A)C"/>
    <property type="match status" value="1"/>
</dbReference>
<evidence type="ECO:0000256" key="1">
    <source>
        <dbReference type="SAM" id="MobiDB-lite"/>
    </source>
</evidence>
<gene>
    <name evidence="2" type="ORF">FDO65_04550</name>
</gene>
<dbReference type="Gene3D" id="2.60.40.1890">
    <property type="entry name" value="PCu(A)C copper chaperone"/>
    <property type="match status" value="1"/>
</dbReference>
<feature type="region of interest" description="Disordered" evidence="1">
    <location>
        <begin position="57"/>
        <end position="76"/>
    </location>
</feature>